<dbReference type="Proteomes" id="UP000829542">
    <property type="component" value="Chromosome"/>
</dbReference>
<dbReference type="PANTHER" id="PTHR34472">
    <property type="entry name" value="SULFUR CARRIER PROTEIN THIS"/>
    <property type="match status" value="1"/>
</dbReference>
<dbReference type="InterPro" id="IPR016155">
    <property type="entry name" value="Mopterin_synth/thiamin_S_b"/>
</dbReference>
<name>A0ABY3WXP1_9GAMM</name>
<evidence type="ECO:0000313" key="2">
    <source>
        <dbReference type="Proteomes" id="UP000829542"/>
    </source>
</evidence>
<dbReference type="InterPro" id="IPR003749">
    <property type="entry name" value="ThiS/MoaD-like"/>
</dbReference>
<dbReference type="Pfam" id="PF02597">
    <property type="entry name" value="ThiS"/>
    <property type="match status" value="1"/>
</dbReference>
<dbReference type="PANTHER" id="PTHR34472:SF1">
    <property type="entry name" value="SULFUR CARRIER PROTEIN THIS"/>
    <property type="match status" value="1"/>
</dbReference>
<gene>
    <name evidence="1" type="primary">thiS</name>
    <name evidence="1" type="ORF">MMG00_09080</name>
</gene>
<dbReference type="InterPro" id="IPR012675">
    <property type="entry name" value="Beta-grasp_dom_sf"/>
</dbReference>
<dbReference type="NCBIfam" id="TIGR01683">
    <property type="entry name" value="thiS"/>
    <property type="match status" value="1"/>
</dbReference>
<accession>A0ABY3WXP1</accession>
<evidence type="ECO:0000313" key="1">
    <source>
        <dbReference type="EMBL" id="UNM95379.1"/>
    </source>
</evidence>
<dbReference type="InterPro" id="IPR010035">
    <property type="entry name" value="Thi_S"/>
</dbReference>
<protein>
    <submittedName>
        <fullName evidence="1">Sulfur carrier protein ThiS</fullName>
    </submittedName>
</protein>
<dbReference type="SUPFAM" id="SSF54285">
    <property type="entry name" value="MoaD/ThiS"/>
    <property type="match status" value="1"/>
</dbReference>
<dbReference type="Gene3D" id="3.10.20.30">
    <property type="match status" value="1"/>
</dbReference>
<sequence>MSIKIKVNGEVLMLDSAVNTVEALVTHLYLEKRRFFIVEMNREVIKKEDYAKTVIGSGDQFEIVHFVGGG</sequence>
<dbReference type="CDD" id="cd00565">
    <property type="entry name" value="Ubl_ThiS"/>
    <property type="match status" value="1"/>
</dbReference>
<dbReference type="RefSeq" id="WP_242147570.1">
    <property type="nucleotide sequence ID" value="NZ_CP093379.1"/>
</dbReference>
<dbReference type="EMBL" id="CP093379">
    <property type="protein sequence ID" value="UNM95379.1"/>
    <property type="molecule type" value="Genomic_DNA"/>
</dbReference>
<proteinExistence type="predicted"/>
<organism evidence="1 2">
    <name type="scientific">Ignatzschineria rhizosphaerae</name>
    <dbReference type="NCBI Taxonomy" id="2923279"/>
    <lineage>
        <taxon>Bacteria</taxon>
        <taxon>Pseudomonadati</taxon>
        <taxon>Pseudomonadota</taxon>
        <taxon>Gammaproteobacteria</taxon>
        <taxon>Cardiobacteriales</taxon>
        <taxon>Ignatzschineriaceae</taxon>
        <taxon>Ignatzschineria</taxon>
    </lineage>
</organism>
<reference evidence="1 2" key="1">
    <citation type="submission" date="2022-03" db="EMBL/GenBank/DDBJ databases">
        <title>Ignatzschineria rhizosphaerae HR5S32.</title>
        <authorList>
            <person name="Sun J.Q."/>
            <person name="Feng J.Y."/>
        </authorList>
    </citation>
    <scope>NUCLEOTIDE SEQUENCE [LARGE SCALE GENOMIC DNA]</scope>
    <source>
        <strain evidence="1 2">HR5S32</strain>
    </source>
</reference>
<keyword evidence="2" id="KW-1185">Reference proteome</keyword>